<dbReference type="Gene3D" id="3.40.800.20">
    <property type="entry name" value="Histone deacetylase domain"/>
    <property type="match status" value="1"/>
</dbReference>
<evidence type="ECO:0000256" key="1">
    <source>
        <dbReference type="ARBA" id="ARBA00005947"/>
    </source>
</evidence>
<dbReference type="Proteomes" id="UP000440694">
    <property type="component" value="Unassembled WGS sequence"/>
</dbReference>
<evidence type="ECO:0000259" key="3">
    <source>
        <dbReference type="Pfam" id="PF00850"/>
    </source>
</evidence>
<dbReference type="RefSeq" id="WP_154740392.1">
    <property type="nucleotide sequence ID" value="NZ_WMBQ01000002.1"/>
</dbReference>
<name>A0A6I3KN61_9HYPH</name>
<feature type="domain" description="Histone deacetylase" evidence="3">
    <location>
        <begin position="20"/>
        <end position="309"/>
    </location>
</feature>
<dbReference type="InterPro" id="IPR000286">
    <property type="entry name" value="HDACs"/>
</dbReference>
<protein>
    <submittedName>
        <fullName evidence="4">Histone deacetylase family protein</fullName>
    </submittedName>
</protein>
<comment type="caution">
    <text evidence="4">The sequence shown here is derived from an EMBL/GenBank/DDBJ whole genome shotgun (WGS) entry which is preliminary data.</text>
</comment>
<dbReference type="PRINTS" id="PR01270">
    <property type="entry name" value="HDASUPER"/>
</dbReference>
<evidence type="ECO:0000313" key="4">
    <source>
        <dbReference type="EMBL" id="MTD95909.1"/>
    </source>
</evidence>
<dbReference type="CDD" id="cd11599">
    <property type="entry name" value="HDAC_classII_2"/>
    <property type="match status" value="1"/>
</dbReference>
<evidence type="ECO:0000256" key="2">
    <source>
        <dbReference type="SAM" id="MobiDB-lite"/>
    </source>
</evidence>
<evidence type="ECO:0000313" key="5">
    <source>
        <dbReference type="Proteomes" id="UP000440694"/>
    </source>
</evidence>
<dbReference type="SUPFAM" id="SSF52768">
    <property type="entry name" value="Arginase/deacetylase"/>
    <property type="match status" value="1"/>
</dbReference>
<keyword evidence="5" id="KW-1185">Reference proteome</keyword>
<dbReference type="Pfam" id="PF00850">
    <property type="entry name" value="Hist_deacetyl"/>
    <property type="match status" value="1"/>
</dbReference>
<accession>A0A6I3KN61</accession>
<gene>
    <name evidence="4" type="ORF">GIW81_16340</name>
</gene>
<organism evidence="4 5">
    <name type="scientific">Hyphomicrobium album</name>
    <dbReference type="NCBI Taxonomy" id="2665159"/>
    <lineage>
        <taxon>Bacteria</taxon>
        <taxon>Pseudomonadati</taxon>
        <taxon>Pseudomonadota</taxon>
        <taxon>Alphaproteobacteria</taxon>
        <taxon>Hyphomicrobiales</taxon>
        <taxon>Hyphomicrobiaceae</taxon>
        <taxon>Hyphomicrobium</taxon>
    </lineage>
</organism>
<proteinExistence type="inferred from homology"/>
<dbReference type="EMBL" id="WMBQ01000002">
    <property type="protein sequence ID" value="MTD95909.1"/>
    <property type="molecule type" value="Genomic_DNA"/>
</dbReference>
<dbReference type="GO" id="GO:0040029">
    <property type="term" value="P:epigenetic regulation of gene expression"/>
    <property type="evidence" value="ECO:0007669"/>
    <property type="project" value="TreeGrafter"/>
</dbReference>
<comment type="similarity">
    <text evidence="1">Belongs to the histone deacetylase family.</text>
</comment>
<feature type="compositionally biased region" description="Basic and acidic residues" evidence="2">
    <location>
        <begin position="11"/>
        <end position="24"/>
    </location>
</feature>
<feature type="region of interest" description="Disordered" evidence="2">
    <location>
        <begin position="1"/>
        <end position="24"/>
    </location>
</feature>
<dbReference type="InterPro" id="IPR023801">
    <property type="entry name" value="His_deacetylse_dom"/>
</dbReference>
<dbReference type="AlphaFoldDB" id="A0A6I3KN61"/>
<sequence length="314" mass="33881">MATLLLTHPSFVEHDTGVGHPERPDRMRAIDKVLAHEIFSGLVREEAPLRDDVEEQILLAHPKAHLEKMRAIAARPLAHPTHIDGDTVVSAGTWEAARRAVGAGLAAVDAVIEGKAANAFCQVRPPGHHAESDRAMGFCLFSNAAIAGLYARAKHGAERVAVVDFDVHHGNGTQDIFWSDKDLFYASTHEMPLFPGTGAVNERGVGNIHNAPLRARDGGEQFREAVESRILPALHNFGPDILIVSAGFDAHQADPLANLRLVEADYLWVTEKLAGIAQRHSNGRIVSMLEGGYDLNALARSTAVHVKALMDAGS</sequence>
<reference evidence="4 5" key="1">
    <citation type="submission" date="2019-11" db="EMBL/GenBank/DDBJ databases">
        <title>Identification of a novel strain.</title>
        <authorList>
            <person name="Xu Q."/>
            <person name="Wang G."/>
        </authorList>
    </citation>
    <scope>NUCLEOTIDE SEQUENCE [LARGE SCALE GENOMIC DNA]</scope>
    <source>
        <strain evidence="5">xq</strain>
    </source>
</reference>
<dbReference type="PANTHER" id="PTHR10625:SF10">
    <property type="entry name" value="HISTONE DEACETYLASE HDAC1"/>
    <property type="match status" value="1"/>
</dbReference>
<dbReference type="GO" id="GO:0004407">
    <property type="term" value="F:histone deacetylase activity"/>
    <property type="evidence" value="ECO:0007669"/>
    <property type="project" value="TreeGrafter"/>
</dbReference>
<dbReference type="InterPro" id="IPR037138">
    <property type="entry name" value="His_deacetylse_dom_sf"/>
</dbReference>
<dbReference type="InterPro" id="IPR023696">
    <property type="entry name" value="Ureohydrolase_dom_sf"/>
</dbReference>
<dbReference type="PANTHER" id="PTHR10625">
    <property type="entry name" value="HISTONE DEACETYLASE HDAC1-RELATED"/>
    <property type="match status" value="1"/>
</dbReference>